<sequence>MSKLPTPCFFPDPYRSRKCTICRLALEADHFFHTYEYTCIECYNKRRVELEDVIKNWIIAHTPSSVTEAKTSATTVKELVDALAALSGFLHRVQKPFSLPSRE</sequence>
<dbReference type="EMBL" id="OOIN01000008">
    <property type="protein sequence ID" value="SPO24804.1"/>
    <property type="molecule type" value="Genomic_DNA"/>
</dbReference>
<evidence type="ECO:0000313" key="2">
    <source>
        <dbReference type="Proteomes" id="UP000324022"/>
    </source>
</evidence>
<protein>
    <submittedName>
        <fullName evidence="1">Uncharacterized protein</fullName>
    </submittedName>
</protein>
<evidence type="ECO:0000313" key="1">
    <source>
        <dbReference type="EMBL" id="SPO24804.1"/>
    </source>
</evidence>
<keyword evidence="2" id="KW-1185">Reference proteome</keyword>
<reference evidence="1 2" key="1">
    <citation type="submission" date="2018-03" db="EMBL/GenBank/DDBJ databases">
        <authorList>
            <person name="Guldener U."/>
        </authorList>
    </citation>
    <scope>NUCLEOTIDE SEQUENCE [LARGE SCALE GENOMIC DNA]</scope>
    <source>
        <strain evidence="1 2">NBRC100155</strain>
    </source>
</reference>
<accession>A0A5C3E258</accession>
<dbReference type="Proteomes" id="UP000324022">
    <property type="component" value="Unassembled WGS sequence"/>
</dbReference>
<dbReference type="AlphaFoldDB" id="A0A5C3E258"/>
<gene>
    <name evidence="1" type="ORF">UTRI_01789_B</name>
</gene>
<name>A0A5C3E258_9BASI</name>
<proteinExistence type="predicted"/>
<organism evidence="1 2">
    <name type="scientific">Ustilago trichophora</name>
    <dbReference type="NCBI Taxonomy" id="86804"/>
    <lineage>
        <taxon>Eukaryota</taxon>
        <taxon>Fungi</taxon>
        <taxon>Dikarya</taxon>
        <taxon>Basidiomycota</taxon>
        <taxon>Ustilaginomycotina</taxon>
        <taxon>Ustilaginomycetes</taxon>
        <taxon>Ustilaginales</taxon>
        <taxon>Ustilaginaceae</taxon>
        <taxon>Ustilago</taxon>
    </lineage>
</organism>